<name>A0ABV2ZED1_9ACTN</name>
<gene>
    <name evidence="1" type="ORF">AB0E89_09985</name>
</gene>
<comment type="caution">
    <text evidence="1">The sequence shown here is derived from an EMBL/GenBank/DDBJ whole genome shotgun (WGS) entry which is preliminary data.</text>
</comment>
<reference evidence="1 2" key="1">
    <citation type="submission" date="2024-06" db="EMBL/GenBank/DDBJ databases">
        <title>The Natural Products Discovery Center: Release of the First 8490 Sequenced Strains for Exploring Actinobacteria Biosynthetic Diversity.</title>
        <authorList>
            <person name="Kalkreuter E."/>
            <person name="Kautsar S.A."/>
            <person name="Yang D."/>
            <person name="Bader C.D."/>
            <person name="Teijaro C.N."/>
            <person name="Fluegel L."/>
            <person name="Davis C.M."/>
            <person name="Simpson J.R."/>
            <person name="Lauterbach L."/>
            <person name="Steele A.D."/>
            <person name="Gui C."/>
            <person name="Meng S."/>
            <person name="Li G."/>
            <person name="Viehrig K."/>
            <person name="Ye F."/>
            <person name="Su P."/>
            <person name="Kiefer A.F."/>
            <person name="Nichols A."/>
            <person name="Cepeda A.J."/>
            <person name="Yan W."/>
            <person name="Fan B."/>
            <person name="Jiang Y."/>
            <person name="Adhikari A."/>
            <person name="Zheng C.-J."/>
            <person name="Schuster L."/>
            <person name="Cowan T.M."/>
            <person name="Smanski M.J."/>
            <person name="Chevrette M.G."/>
            <person name="De Carvalho L.P.S."/>
            <person name="Shen B."/>
        </authorList>
    </citation>
    <scope>NUCLEOTIDE SEQUENCE [LARGE SCALE GENOMIC DNA]</scope>
    <source>
        <strain evidence="1 2">NPDC033843</strain>
    </source>
</reference>
<organism evidence="1 2">
    <name type="scientific">Streptomyces sp. 900129855</name>
    <dbReference type="NCBI Taxonomy" id="3155129"/>
    <lineage>
        <taxon>Bacteria</taxon>
        <taxon>Bacillati</taxon>
        <taxon>Actinomycetota</taxon>
        <taxon>Actinomycetes</taxon>
        <taxon>Kitasatosporales</taxon>
        <taxon>Streptomycetaceae</taxon>
        <taxon>Streptomyces</taxon>
    </lineage>
</organism>
<keyword evidence="2" id="KW-1185">Reference proteome</keyword>
<evidence type="ECO:0000313" key="1">
    <source>
        <dbReference type="EMBL" id="MEU3780906.1"/>
    </source>
</evidence>
<dbReference type="EMBL" id="JBEZVE010000005">
    <property type="protein sequence ID" value="MEU3780906.1"/>
    <property type="molecule type" value="Genomic_DNA"/>
</dbReference>
<evidence type="ECO:0000313" key="2">
    <source>
        <dbReference type="Proteomes" id="UP001550739"/>
    </source>
</evidence>
<protein>
    <submittedName>
        <fullName evidence="1">3-(3-hydroxyphenyl)propionate hydroxylase</fullName>
    </submittedName>
</protein>
<feature type="non-terminal residue" evidence="1">
    <location>
        <position position="1"/>
    </location>
</feature>
<dbReference type="Proteomes" id="UP001550739">
    <property type="component" value="Unassembled WGS sequence"/>
</dbReference>
<accession>A0ABV2ZED1</accession>
<sequence length="173" mass="17863">VTALTHAAIGLGKVANTHDTEAAAARDAAFFAGKVPPPPPFPPLSGGVLRKEAGTPVGTLTPQGRIRLADGRTGRFDDLTGYGFTLVTAEDPTAALGPERLARLERLGCAVVALDTVEDLDGRHREYLQLLGAVAYLARPDFVLFGTAADTTELCALVDDLDAALSATVGAAV</sequence>
<proteinExistence type="predicted"/>